<comment type="caution">
    <text evidence="2">The sequence shown here is derived from an EMBL/GenBank/DDBJ whole genome shotgun (WGS) entry which is preliminary data.</text>
</comment>
<dbReference type="Proteomes" id="UP000594380">
    <property type="component" value="Unassembled WGS sequence"/>
</dbReference>
<gene>
    <name evidence="2" type="ORF">G5S42_37890</name>
</gene>
<feature type="chain" id="PRO_5030581326" evidence="1">
    <location>
        <begin position="28"/>
        <end position="145"/>
    </location>
</feature>
<reference evidence="2 3" key="1">
    <citation type="submission" date="2020-02" db="EMBL/GenBank/DDBJ databases">
        <title>Paraburkholderia simonii sp. nov. and Paraburkholderia youngii sp. nov. Brazilian and Mexican Mimosa-associated rhizobia.</title>
        <authorList>
            <person name="Mavima L."/>
            <person name="Beukes C.W."/>
            <person name="Chan W.Y."/>
            <person name="Palmer M."/>
            <person name="De Meyer S.E."/>
            <person name="James E.K."/>
            <person name="Venter S.N."/>
            <person name="Steenkamp E.T."/>
        </authorList>
    </citation>
    <scope>NUCLEOTIDE SEQUENCE [LARGE SCALE GENOMIC DNA]</scope>
    <source>
        <strain evidence="2 3">JPY169</strain>
    </source>
</reference>
<evidence type="ECO:0000313" key="2">
    <source>
        <dbReference type="EMBL" id="NUY05345.1"/>
    </source>
</evidence>
<keyword evidence="1" id="KW-0732">Signal</keyword>
<accession>A0A7Y6N4A6</accession>
<feature type="signal peptide" evidence="1">
    <location>
        <begin position="1"/>
        <end position="27"/>
    </location>
</feature>
<proteinExistence type="predicted"/>
<evidence type="ECO:0000313" key="3">
    <source>
        <dbReference type="Proteomes" id="UP000594380"/>
    </source>
</evidence>
<dbReference type="InterPro" id="IPR036909">
    <property type="entry name" value="Cyt_c-like_dom_sf"/>
</dbReference>
<dbReference type="GeneID" id="301106126"/>
<evidence type="ECO:0000256" key="1">
    <source>
        <dbReference type="SAM" id="SignalP"/>
    </source>
</evidence>
<dbReference type="SUPFAM" id="SSF46626">
    <property type="entry name" value="Cytochrome c"/>
    <property type="match status" value="1"/>
</dbReference>
<dbReference type="AlphaFoldDB" id="A0A7Y6N4A6"/>
<protein>
    <submittedName>
        <fullName evidence="2">Cytochrome c</fullName>
    </submittedName>
</protein>
<dbReference type="GO" id="GO:0009055">
    <property type="term" value="F:electron transfer activity"/>
    <property type="evidence" value="ECO:0007669"/>
    <property type="project" value="InterPro"/>
</dbReference>
<organism evidence="2 3">
    <name type="scientific">Paraburkholderia youngii</name>
    <dbReference type="NCBI Taxonomy" id="2782701"/>
    <lineage>
        <taxon>Bacteria</taxon>
        <taxon>Pseudomonadati</taxon>
        <taxon>Pseudomonadota</taxon>
        <taxon>Betaproteobacteria</taxon>
        <taxon>Burkholderiales</taxon>
        <taxon>Burkholderiaceae</taxon>
        <taxon>Paraburkholderia</taxon>
    </lineage>
</organism>
<sequence length="145" mass="15553">MALLSRRTAARVALMLGLASITHVAHAAPLCEPKDLGCAIFNGQRSVAAQLRDDDHLLPGSTTRCANCHSQTGAADAFAPPLTAGTLFPAKSRRDGPASSYDQATFCRALREGIDPANVLLRKAMPHYRISDTECAALWHFVTRP</sequence>
<name>A0A7Y6N4A6_9BURK</name>
<dbReference type="RefSeq" id="WP_176111788.1">
    <property type="nucleotide sequence ID" value="NZ_JAALDK010000002.1"/>
</dbReference>
<dbReference type="GO" id="GO:0020037">
    <property type="term" value="F:heme binding"/>
    <property type="evidence" value="ECO:0007669"/>
    <property type="project" value="InterPro"/>
</dbReference>
<dbReference type="EMBL" id="JAALDK010000002">
    <property type="protein sequence ID" value="NUY05345.1"/>
    <property type="molecule type" value="Genomic_DNA"/>
</dbReference>
<dbReference type="Gene3D" id="1.10.760.10">
    <property type="entry name" value="Cytochrome c-like domain"/>
    <property type="match status" value="1"/>
</dbReference>